<dbReference type="RefSeq" id="WP_324766546.1">
    <property type="nucleotide sequence ID" value="NZ_BAAATS010000032.1"/>
</dbReference>
<dbReference type="EMBL" id="JAOZYB010000019">
    <property type="protein sequence ID" value="MEB3959562.1"/>
    <property type="molecule type" value="Genomic_DNA"/>
</dbReference>
<evidence type="ECO:0000313" key="1">
    <source>
        <dbReference type="EMBL" id="MEB3959562.1"/>
    </source>
</evidence>
<comment type="caution">
    <text evidence="1">The sequence shown here is derived from an EMBL/GenBank/DDBJ whole genome shotgun (WGS) entry which is preliminary data.</text>
</comment>
<reference evidence="1 2" key="1">
    <citation type="submission" date="2022-10" db="EMBL/GenBank/DDBJ databases">
        <authorList>
            <person name="Xie J."/>
            <person name="Shen N."/>
        </authorList>
    </citation>
    <scope>NUCLEOTIDE SEQUENCE [LARGE SCALE GENOMIC DNA]</scope>
    <source>
        <strain evidence="1 2">DSM 41681</strain>
    </source>
</reference>
<name>A0ABU6C4L1_9ACTN</name>
<dbReference type="Proteomes" id="UP001352223">
    <property type="component" value="Unassembled WGS sequence"/>
</dbReference>
<protein>
    <submittedName>
        <fullName evidence="1">Uncharacterized protein</fullName>
    </submittedName>
</protein>
<evidence type="ECO:0000313" key="2">
    <source>
        <dbReference type="Proteomes" id="UP001352223"/>
    </source>
</evidence>
<sequence length="174" mass="18874">MDSGWAALIGAFIGGAASWAGAFTTLRGARADAKTARQRELTDAASGRILAGLLAIENSFASRGRHWSRVVPPLVRSLEREVALLPPVKWRLRLLVLLRAVKVANVGGRKDHPGGPGLAEEWVVEMIRLVVALMRDDGKPPPPSAIEQRAWQVLQKRDSKLEAVFADLADDDAQ</sequence>
<accession>A0ABU6C4L1</accession>
<proteinExistence type="predicted"/>
<organism evidence="1 2">
    <name type="scientific">Streptomyces kunmingensis</name>
    <dbReference type="NCBI Taxonomy" id="68225"/>
    <lineage>
        <taxon>Bacteria</taxon>
        <taxon>Bacillati</taxon>
        <taxon>Actinomycetota</taxon>
        <taxon>Actinomycetes</taxon>
        <taxon>Kitasatosporales</taxon>
        <taxon>Streptomycetaceae</taxon>
        <taxon>Streptomyces</taxon>
    </lineage>
</organism>
<gene>
    <name evidence="1" type="ORF">OKJ48_04750</name>
</gene>
<keyword evidence="2" id="KW-1185">Reference proteome</keyword>